<name>A0A6J5QWZ9_9CAUD</name>
<reference evidence="1" key="1">
    <citation type="submission" date="2020-05" db="EMBL/GenBank/DDBJ databases">
        <authorList>
            <person name="Chiriac C."/>
            <person name="Salcher M."/>
            <person name="Ghai R."/>
            <person name="Kavagutti S V."/>
        </authorList>
    </citation>
    <scope>NUCLEOTIDE SEQUENCE</scope>
</reference>
<gene>
    <name evidence="1" type="ORF">UFOVP1130_74</name>
</gene>
<organism evidence="1">
    <name type="scientific">uncultured Caudovirales phage</name>
    <dbReference type="NCBI Taxonomy" id="2100421"/>
    <lineage>
        <taxon>Viruses</taxon>
        <taxon>Duplodnaviria</taxon>
        <taxon>Heunggongvirae</taxon>
        <taxon>Uroviricota</taxon>
        <taxon>Caudoviricetes</taxon>
        <taxon>Peduoviridae</taxon>
        <taxon>Maltschvirus</taxon>
        <taxon>Maltschvirus maltsch</taxon>
    </lineage>
</organism>
<dbReference type="EMBL" id="LR797078">
    <property type="protein sequence ID" value="CAB4185548.1"/>
    <property type="molecule type" value="Genomic_DNA"/>
</dbReference>
<evidence type="ECO:0000313" key="1">
    <source>
        <dbReference type="EMBL" id="CAB4185548.1"/>
    </source>
</evidence>
<proteinExistence type="predicted"/>
<sequence length="550" mass="59350">MARQSFRLRRSSGAGDSVGVGSFVRGTSTLQRLAGAAIADQDSALRSTGIITVTETSDLSYFFASAIEYNAVLLNWSLTEEFVDADTLAIGDSGLIGIAIVYSNVGYPETVADGKTIVQGAVSTYLHQAQITINTDAGVTYRSEPEPGRWAYYTLFGYYNTDGVDGSFFYERLASLEVIVPYDYGSRSDMWNRIPLYYRLADTDTAYLDPSGLNRGQLERYIDVFGFEVDRMKTIIDSSMVQYDPILADANAIAELSNMLGLEVSSEDVGIGRVRALLHDIGSIRKQKGTLDATKAYITAVSGGNVSVFTGASAPYFTFAVHAQRANLVANPQFIGNSSWSVTSEYGATTIGASNGITITAGATPTKVAIRSTVGVPVDADTTYYTSSNTTGASAPLHTYGGLWHTSASWNDWGSVTSDVTGLAAGISGRSYYEMADTATTGTKYPVFVIGLAANQSITFKYWMVEPNKYGDFFDGDSVFGGFLYQGFAPDFKWSGTKYASYSIYTTNRKKTQAAITQLLPQILPVTLMGTSGGYAKYATQFDWIPGKTL</sequence>
<protein>
    <submittedName>
        <fullName evidence="1">Uncharacterized protein</fullName>
    </submittedName>
</protein>
<accession>A0A6J5QWZ9</accession>